<sequence length="739" mass="84862">MHKSVRNITFSLLALFTFSSHASAVPDRDAANAFLRRIVKEHAAHFEINYIPAAADGNDIFELESKDGKIVLSGNNNISIASALNYYLRNYAGCLISWNGTNLNLPSQLPPVKEKVSKTTPYKYRYYLNYCTFNYSMSWWDWERWQWEIDFMALNGINMPLAITGQNAVWSRVYKSLGFTDKDLESFFSGPAYFNWFYMGNIDGWGGPLPQSQMQAHEALQKKILERERSFGMTPILPAFTGHVPPAFKERFPKAKLKKTNWTTFPSVYILDPDDEMFTVIGKKFIEEEVKTFGTDHLYTADTFNENTPPTSDSLYLNNVSKKVYQSMALADPKATWIMQGWLFYDGAKFWKPAQIKALLNAIPNDKMIVLDLWSENYPVWQRTEAYYGKPWIWNMLHNFGGNISLYGRMDEVASGAFKAKQSAAAGKMVGIGLTPEAIEQNPAIYQLMLDNIWASGPINVSAWLGDYVKQRYGARNSHADEAWEILYRTVYTGGILPGGPESIITGRPTLAANTRGTRPKKNYKPEDLIPAWEALMKASQELNTEGFKYDIVDVTRQVLVNYADTLQRKFAKAYERKDGKEFNRQAKVFLTVMDDVDRLLMTRTDFLLGKWLNDAKRTGNTPEEKALYERNARNLITLWGDRNSTLNEYSCRQWSGLISSFYKPRWEQFFSYANQQLKSGAKLDQKAFEERMKDWEWKWVNKNDVFPEQPSGDEIETAQAVYTKYVGQLKAVYGAKRL</sequence>
<dbReference type="InterPro" id="IPR024732">
    <property type="entry name" value="NAGLU_C"/>
</dbReference>
<dbReference type="Gene3D" id="1.20.120.670">
    <property type="entry name" value="N-acetyl-b-d-glucoasminidase"/>
    <property type="match status" value="1"/>
</dbReference>
<proteinExistence type="predicted"/>
<dbReference type="Gene3D" id="3.30.379.10">
    <property type="entry name" value="Chitobiase/beta-hexosaminidase domain 2-like"/>
    <property type="match status" value="1"/>
</dbReference>
<dbReference type="AlphaFoldDB" id="A0A4Q0M755"/>
<evidence type="ECO:0000259" key="5">
    <source>
        <dbReference type="Pfam" id="PF12972"/>
    </source>
</evidence>
<keyword evidence="1" id="KW-0378">Hydrolase</keyword>
<dbReference type="Proteomes" id="UP000290848">
    <property type="component" value="Unassembled WGS sequence"/>
</dbReference>
<accession>A0A4Q0M755</accession>
<dbReference type="InterPro" id="IPR007781">
    <property type="entry name" value="NAGLU"/>
</dbReference>
<evidence type="ECO:0000313" key="6">
    <source>
        <dbReference type="EMBL" id="RXF68844.1"/>
    </source>
</evidence>
<dbReference type="InterPro" id="IPR024240">
    <property type="entry name" value="NAGLU_N"/>
</dbReference>
<protein>
    <submittedName>
        <fullName evidence="6">Alpha-N-acetylglucosaminidase</fullName>
    </submittedName>
</protein>
<dbReference type="InterPro" id="IPR029018">
    <property type="entry name" value="Hex-like_dom2"/>
</dbReference>
<dbReference type="GO" id="GO:0016787">
    <property type="term" value="F:hydrolase activity"/>
    <property type="evidence" value="ECO:0007669"/>
    <property type="project" value="UniProtKB-KW"/>
</dbReference>
<name>A0A4Q0M755_9SPHI</name>
<feature type="chain" id="PRO_5020478864" evidence="2">
    <location>
        <begin position="23"/>
        <end position="739"/>
    </location>
</feature>
<reference evidence="6 7" key="1">
    <citation type="submission" date="2018-12" db="EMBL/GenBank/DDBJ databases">
        <title>The Draft Genome Sequence of the Soil Bacterium Pedobacter tournemirensis R1.</title>
        <authorList>
            <person name="He J."/>
        </authorList>
    </citation>
    <scope>NUCLEOTIDE SEQUENCE [LARGE SCALE GENOMIC DNA]</scope>
    <source>
        <strain evidence="6 7">R1</strain>
    </source>
</reference>
<comment type="caution">
    <text evidence="6">The sequence shown here is derived from an EMBL/GenBank/DDBJ whole genome shotgun (WGS) entry which is preliminary data.</text>
</comment>
<feature type="domain" description="Alpha-N-acetylglucosaminidase N-terminal" evidence="4">
    <location>
        <begin position="30"/>
        <end position="110"/>
    </location>
</feature>
<keyword evidence="2" id="KW-0732">Signal</keyword>
<evidence type="ECO:0000256" key="2">
    <source>
        <dbReference type="SAM" id="SignalP"/>
    </source>
</evidence>
<dbReference type="EMBL" id="RXOC01000009">
    <property type="protein sequence ID" value="RXF68844.1"/>
    <property type="molecule type" value="Genomic_DNA"/>
</dbReference>
<evidence type="ECO:0000256" key="1">
    <source>
        <dbReference type="ARBA" id="ARBA00022801"/>
    </source>
</evidence>
<dbReference type="PANTHER" id="PTHR12872">
    <property type="entry name" value="ALPHA-N-ACETYLGLUCOSAMINIDASE"/>
    <property type="match status" value="1"/>
</dbReference>
<dbReference type="GO" id="GO:0005975">
    <property type="term" value="P:carbohydrate metabolic process"/>
    <property type="evidence" value="ECO:0007669"/>
    <property type="project" value="UniProtKB-ARBA"/>
</dbReference>
<feature type="signal peptide" evidence="2">
    <location>
        <begin position="1"/>
        <end position="22"/>
    </location>
</feature>
<gene>
    <name evidence="6" type="ORF">EKH83_14075</name>
</gene>
<dbReference type="Pfam" id="PF12971">
    <property type="entry name" value="NAGLU_N"/>
    <property type="match status" value="1"/>
</dbReference>
<dbReference type="InterPro" id="IPR024733">
    <property type="entry name" value="NAGLU_tim-barrel"/>
</dbReference>
<evidence type="ECO:0000259" key="3">
    <source>
        <dbReference type="Pfam" id="PF05089"/>
    </source>
</evidence>
<evidence type="ECO:0000313" key="7">
    <source>
        <dbReference type="Proteomes" id="UP000290848"/>
    </source>
</evidence>
<dbReference type="Gene3D" id="3.20.20.80">
    <property type="entry name" value="Glycosidases"/>
    <property type="match status" value="1"/>
</dbReference>
<feature type="domain" description="Alpha-N-acetylglucosaminidase C-terminal" evidence="5">
    <location>
        <begin position="464"/>
        <end position="725"/>
    </location>
</feature>
<dbReference type="Pfam" id="PF12972">
    <property type="entry name" value="NAGLU_C"/>
    <property type="match status" value="1"/>
</dbReference>
<evidence type="ECO:0000259" key="4">
    <source>
        <dbReference type="Pfam" id="PF12971"/>
    </source>
</evidence>
<dbReference type="Pfam" id="PF05089">
    <property type="entry name" value="NAGLU"/>
    <property type="match status" value="1"/>
</dbReference>
<feature type="domain" description="Alpha-N-acetylglucosaminidase tim-barrel" evidence="3">
    <location>
        <begin position="125"/>
        <end position="455"/>
    </location>
</feature>
<dbReference type="PANTHER" id="PTHR12872:SF1">
    <property type="entry name" value="ALPHA-N-ACETYLGLUCOSAMINIDASE"/>
    <property type="match status" value="1"/>
</dbReference>
<dbReference type="RefSeq" id="WP_128770086.1">
    <property type="nucleotide sequence ID" value="NZ_RXOC01000009.1"/>
</dbReference>
<organism evidence="6 7">
    <name type="scientific">Arcticibacter tournemirensis</name>
    <dbReference type="NCBI Taxonomy" id="699437"/>
    <lineage>
        <taxon>Bacteria</taxon>
        <taxon>Pseudomonadati</taxon>
        <taxon>Bacteroidota</taxon>
        <taxon>Sphingobacteriia</taxon>
        <taxon>Sphingobacteriales</taxon>
        <taxon>Sphingobacteriaceae</taxon>
        <taxon>Arcticibacter</taxon>
    </lineage>
</organism>